<reference evidence="1 2" key="1">
    <citation type="submission" date="2016-12" db="EMBL/GenBank/DDBJ databases">
        <title>Genome sequencing of Methylocaldum marinum.</title>
        <authorList>
            <person name="Takeuchi M."/>
            <person name="Kamagata Y."/>
            <person name="Hiraoka S."/>
            <person name="Oshima K."/>
            <person name="Hattori M."/>
            <person name="Iwasaki W."/>
        </authorList>
    </citation>
    <scope>NUCLEOTIDE SEQUENCE [LARGE SCALE GENOMIC DNA]</scope>
    <source>
        <strain evidence="1 2">S8</strain>
    </source>
</reference>
<dbReference type="AlphaFoldDB" id="A0A250KQ97"/>
<dbReference type="EMBL" id="AP017928">
    <property type="protein sequence ID" value="BBA33840.1"/>
    <property type="molecule type" value="Genomic_DNA"/>
</dbReference>
<proteinExistence type="predicted"/>
<keyword evidence="2" id="KW-1185">Reference proteome</keyword>
<dbReference type="Proteomes" id="UP000266313">
    <property type="component" value="Chromosome"/>
</dbReference>
<accession>A0A250KQ97</accession>
<sequence>MARAGPGQVRGPPGGLDQTLLREIAGAGIGDMAVHPGFHHDAALQADGVVFREVIADGTPIGLFLDETQADPISLGLDPGQCPVNIECGDFRKKADREVHVSLLE</sequence>
<evidence type="ECO:0000313" key="2">
    <source>
        <dbReference type="Proteomes" id="UP000266313"/>
    </source>
</evidence>
<organism evidence="1 2">
    <name type="scientific">Methylocaldum marinum</name>
    <dbReference type="NCBI Taxonomy" id="1432792"/>
    <lineage>
        <taxon>Bacteria</taxon>
        <taxon>Pseudomonadati</taxon>
        <taxon>Pseudomonadota</taxon>
        <taxon>Gammaproteobacteria</taxon>
        <taxon>Methylococcales</taxon>
        <taxon>Methylococcaceae</taxon>
        <taxon>Methylocaldum</taxon>
    </lineage>
</organism>
<gene>
    <name evidence="1" type="ORF">sS8_1886</name>
</gene>
<evidence type="ECO:0000313" key="1">
    <source>
        <dbReference type="EMBL" id="BBA33840.1"/>
    </source>
</evidence>
<protein>
    <submittedName>
        <fullName evidence="1">ABC transporter component</fullName>
    </submittedName>
</protein>
<name>A0A250KQ97_9GAMM</name>
<dbReference type="KEGG" id="mmai:sS8_1886"/>